<dbReference type="EMBL" id="HE573026">
    <property type="protein sequence ID" value="CCC51881.1"/>
    <property type="molecule type" value="Genomic_DNA"/>
</dbReference>
<name>G0U7M3_TRYVY</name>
<dbReference type="VEuPathDB" id="TriTrypDB:TvY486_1009260"/>
<proteinExistence type="predicted"/>
<evidence type="ECO:0000313" key="2">
    <source>
        <dbReference type="EMBL" id="CCC51881.1"/>
    </source>
</evidence>
<reference evidence="2" key="1">
    <citation type="journal article" date="2012" name="Proc. Natl. Acad. Sci. U.S.A.">
        <title>Antigenic diversity is generated by distinct evolutionary mechanisms in African trypanosome species.</title>
        <authorList>
            <person name="Jackson A.P."/>
            <person name="Berry A."/>
            <person name="Aslett M."/>
            <person name="Allison H.C."/>
            <person name="Burton P."/>
            <person name="Vavrova-Anderson J."/>
            <person name="Brown R."/>
            <person name="Browne H."/>
            <person name="Corton N."/>
            <person name="Hauser H."/>
            <person name="Gamble J."/>
            <person name="Gilderthorp R."/>
            <person name="Marcello L."/>
            <person name="McQuillan J."/>
            <person name="Otto T.D."/>
            <person name="Quail M.A."/>
            <person name="Sanders M.J."/>
            <person name="van Tonder A."/>
            <person name="Ginger M.L."/>
            <person name="Field M.C."/>
            <person name="Barry J.D."/>
            <person name="Hertz-Fowler C."/>
            <person name="Berriman M."/>
        </authorList>
    </citation>
    <scope>NUCLEOTIDE SEQUENCE</scope>
    <source>
        <strain evidence="2">Y486</strain>
    </source>
</reference>
<feature type="region of interest" description="Disordered" evidence="1">
    <location>
        <begin position="294"/>
        <end position="324"/>
    </location>
</feature>
<dbReference type="AlphaFoldDB" id="G0U7M3"/>
<organism evidence="2">
    <name type="scientific">Trypanosoma vivax (strain Y486)</name>
    <dbReference type="NCBI Taxonomy" id="1055687"/>
    <lineage>
        <taxon>Eukaryota</taxon>
        <taxon>Discoba</taxon>
        <taxon>Euglenozoa</taxon>
        <taxon>Kinetoplastea</taxon>
        <taxon>Metakinetoplastina</taxon>
        <taxon>Trypanosomatida</taxon>
        <taxon>Trypanosomatidae</taxon>
        <taxon>Trypanosoma</taxon>
        <taxon>Duttonella</taxon>
    </lineage>
</organism>
<protein>
    <submittedName>
        <fullName evidence="2">Uncharacterized protein</fullName>
    </submittedName>
</protein>
<sequence>MLVAHRITSLRHLETQLRRLAREEAALKSRRSHGSGGSLPEPQTKEHMAVRDKLLFRRVPIALSLVERSLLPILNGTQSQPHAGYVGNRPVAYTDGSTVLGISAAEAAASNSLCLEGMSEVERGRCNTLVAPSVLSMQEGQSNKKSFTMGTKPMASLFSSLHFLEQERRKLYRFHMHRLESKLLTAQKRSHSLRGKQRDSSERVGASREVDETRADISLLKGSLLARSYLSARLWRLLLREEIWLPAVQSRATTPRTLLMLLAFTRVGFGVLRDVAQGQPLNTRAPRFVVSLPSRQRRHNSETTSQQDAEKIPVSASQCPATEVTEPPAIAGDATENDPMLQMMLGITATRSEASSHVDPNASKPVHAPLTKKKRATLAARRSTTSKLRWLPPSTHDAVPLVVGTLSLCSAVLRTFNADVISLLRENVSEFFELLLVLQSTASLLLALDKQGNVVDPMNMHSALRHLEDAICTCSGAAKDVLIAHGPDALATLTPVKAARVLLALDSLKLLHDEARDSSQLVMWLVTRMFSQLSTGTQRALLEKSRQTSLFAFATRSQRAKLHLAHRRGDGATALLENARARARLQQRQMQAALRAKYLESVNKNSVKELAEALPVYSLVAVFRLLVRTARCVPVHLSEVRDRLITASLFTLESVFVSAEGDSSRAEETMIHHSDLPALLAGLVTLWPLSHERYQLQQCSGGMFRNSSDSIAKSEFLTVSSAIETVFTTVNAALGERVRRVEDCNPHIAMEDADGVVTAADVVAFVAVLADWPEMQFQNKNRANVEAFAQLIKRLLISDVRLWHEVRRMGKVQRERFTLMLGETMRRFNMLDASVTEALSTVL</sequence>
<dbReference type="OMA" id="NNERELC"/>
<evidence type="ECO:0000256" key="1">
    <source>
        <dbReference type="SAM" id="MobiDB-lite"/>
    </source>
</evidence>
<feature type="region of interest" description="Disordered" evidence="1">
    <location>
        <begin position="187"/>
        <end position="208"/>
    </location>
</feature>
<accession>G0U7M3</accession>
<gene>
    <name evidence="2" type="ORF">TVY486_1009260</name>
</gene>
<feature type="region of interest" description="Disordered" evidence="1">
    <location>
        <begin position="25"/>
        <end position="45"/>
    </location>
</feature>
<feature type="compositionally biased region" description="Basic and acidic residues" evidence="1">
    <location>
        <begin position="196"/>
        <end position="208"/>
    </location>
</feature>